<reference evidence="3" key="1">
    <citation type="submission" date="2016-10" db="EMBL/GenBank/DDBJ databases">
        <authorList>
            <person name="Varghese N."/>
            <person name="Submissions S."/>
        </authorList>
    </citation>
    <scope>NUCLEOTIDE SEQUENCE [LARGE SCALE GENOMIC DNA]</scope>
    <source>
        <strain evidence="3">CGMCC 4.5579</strain>
    </source>
</reference>
<dbReference type="SUPFAM" id="SSF51556">
    <property type="entry name" value="Metallo-dependent hydrolases"/>
    <property type="match status" value="1"/>
</dbReference>
<dbReference type="OrthoDB" id="3189065at2"/>
<proteinExistence type="predicted"/>
<dbReference type="Proteomes" id="UP000198727">
    <property type="component" value="Unassembled WGS sequence"/>
</dbReference>
<dbReference type="SUPFAM" id="SSF51338">
    <property type="entry name" value="Composite domain of metallo-dependent hydrolases"/>
    <property type="match status" value="1"/>
</dbReference>
<dbReference type="STRING" id="587909.SAMN05421810_106165"/>
<protein>
    <submittedName>
        <fullName evidence="2">Amidohydrolase family protein</fullName>
    </submittedName>
</protein>
<dbReference type="AlphaFoldDB" id="A0A1I5XMV4"/>
<keyword evidence="2" id="KW-0378">Hydrolase</keyword>
<dbReference type="PANTHER" id="PTHR43135:SF3">
    <property type="entry name" value="ALPHA-D-RIBOSE 1-METHYLPHOSPHONATE 5-TRIPHOSPHATE DIPHOSPHATASE"/>
    <property type="match status" value="1"/>
</dbReference>
<evidence type="ECO:0000313" key="2">
    <source>
        <dbReference type="EMBL" id="SFQ33301.1"/>
    </source>
</evidence>
<dbReference type="InterPro" id="IPR011059">
    <property type="entry name" value="Metal-dep_hydrolase_composite"/>
</dbReference>
<sequence length="510" mass="54664">MAVDSPTDRRAFLTWLARCGAGLTVAGGTLTTGLDAAAEPGGAEITILTGATVIDGTGRPGRPATVVLVGDRIVAVGHTPARGFPPGARVLRLPGKYLIPGLWDMHVHSVPLDRVYPPLYVVNGVTGVREMYGYFHPALHDLRERIDRGEVLGPRMVIASTIIDGPHSIHAPTGAAQVATPDEARAAVRAAAARGADFVKAYSFLGAETFAAVAAEARRQRLPVVGHVPERVSAGEASDQGLRSIEHLFGMFLATSADEDRIRVEITREPVDPERPIEWFLRARRLEGTAVAGYDPAKADALFARLRRNGTWQSPTLTVLRSLSLPVAAFDPDDERLAYLPPTIVDYWWRQLESTAPGTPEQIAERRAFFAAQRRLVGTLDRAGVGLLAGTDANNPFCFPGFGLHDELDLLVEAGLSPARALRAATLDAARFLGLAHTTGTITPGASADLVVLDADPLADIRNTRRVHAVVLRGRYLSPEERRRVLADIREAAREPLGPPPAVAGCGCWG</sequence>
<dbReference type="Gene3D" id="3.20.20.140">
    <property type="entry name" value="Metal-dependent hydrolases"/>
    <property type="match status" value="1"/>
</dbReference>
<evidence type="ECO:0000259" key="1">
    <source>
        <dbReference type="Pfam" id="PF01979"/>
    </source>
</evidence>
<feature type="domain" description="Amidohydrolase-related" evidence="1">
    <location>
        <begin position="123"/>
        <end position="475"/>
    </location>
</feature>
<organism evidence="2 3">
    <name type="scientific">Amycolatopsis arida</name>
    <dbReference type="NCBI Taxonomy" id="587909"/>
    <lineage>
        <taxon>Bacteria</taxon>
        <taxon>Bacillati</taxon>
        <taxon>Actinomycetota</taxon>
        <taxon>Actinomycetes</taxon>
        <taxon>Pseudonocardiales</taxon>
        <taxon>Pseudonocardiaceae</taxon>
        <taxon>Amycolatopsis</taxon>
    </lineage>
</organism>
<dbReference type="InterPro" id="IPR051781">
    <property type="entry name" value="Metallo-dep_Hydrolase"/>
</dbReference>
<name>A0A1I5XMV4_9PSEU</name>
<dbReference type="EMBL" id="FOWW01000006">
    <property type="protein sequence ID" value="SFQ33301.1"/>
    <property type="molecule type" value="Genomic_DNA"/>
</dbReference>
<dbReference type="RefSeq" id="WP_092531602.1">
    <property type="nucleotide sequence ID" value="NZ_FOWW01000006.1"/>
</dbReference>
<dbReference type="InterPro" id="IPR006311">
    <property type="entry name" value="TAT_signal"/>
</dbReference>
<accession>A0A1I5XMV4</accession>
<dbReference type="InterPro" id="IPR032466">
    <property type="entry name" value="Metal_Hydrolase"/>
</dbReference>
<dbReference type="PROSITE" id="PS51318">
    <property type="entry name" value="TAT"/>
    <property type="match status" value="1"/>
</dbReference>
<dbReference type="Gene3D" id="2.30.40.10">
    <property type="entry name" value="Urease, subunit C, domain 1"/>
    <property type="match status" value="2"/>
</dbReference>
<dbReference type="InterPro" id="IPR006680">
    <property type="entry name" value="Amidohydro-rel"/>
</dbReference>
<dbReference type="Pfam" id="PF01979">
    <property type="entry name" value="Amidohydro_1"/>
    <property type="match status" value="1"/>
</dbReference>
<evidence type="ECO:0000313" key="3">
    <source>
        <dbReference type="Proteomes" id="UP000198727"/>
    </source>
</evidence>
<dbReference type="PANTHER" id="PTHR43135">
    <property type="entry name" value="ALPHA-D-RIBOSE 1-METHYLPHOSPHONATE 5-TRIPHOSPHATE DIPHOSPHATASE"/>
    <property type="match status" value="1"/>
</dbReference>
<keyword evidence="3" id="KW-1185">Reference proteome</keyword>
<gene>
    <name evidence="2" type="ORF">SAMN05421810_106165</name>
</gene>
<dbReference type="GO" id="GO:0016810">
    <property type="term" value="F:hydrolase activity, acting on carbon-nitrogen (but not peptide) bonds"/>
    <property type="evidence" value="ECO:0007669"/>
    <property type="project" value="InterPro"/>
</dbReference>